<reference evidence="2 3" key="1">
    <citation type="submission" date="2017-08" db="EMBL/GenBank/DDBJ databases">
        <title>Draft genome sequence of filamentous cyanobacterium Calothrix elsteri CCALA 953.</title>
        <authorList>
            <person name="Gagunashvili A.N."/>
            <person name="Elster J."/>
            <person name="Andresson O.S."/>
        </authorList>
    </citation>
    <scope>NUCLEOTIDE SEQUENCE [LARGE SCALE GENOMIC DNA]</scope>
    <source>
        <strain evidence="2 3">CCALA 953</strain>
    </source>
</reference>
<feature type="transmembrane region" description="Helical" evidence="1">
    <location>
        <begin position="66"/>
        <end position="89"/>
    </location>
</feature>
<keyword evidence="1" id="KW-0472">Membrane</keyword>
<dbReference type="EMBL" id="NTFS01000180">
    <property type="protein sequence ID" value="PAX53014.1"/>
    <property type="molecule type" value="Genomic_DNA"/>
</dbReference>
<name>A0A2A2TGY6_9CYAN</name>
<evidence type="ECO:0000313" key="2">
    <source>
        <dbReference type="EMBL" id="PAX53014.1"/>
    </source>
</evidence>
<keyword evidence="1" id="KW-0812">Transmembrane</keyword>
<evidence type="ECO:0000313" key="3">
    <source>
        <dbReference type="Proteomes" id="UP000218238"/>
    </source>
</evidence>
<keyword evidence="3" id="KW-1185">Reference proteome</keyword>
<dbReference type="OrthoDB" id="516583at2"/>
<organism evidence="2 3">
    <name type="scientific">Brunnivagina elsteri CCALA 953</name>
    <dbReference type="NCBI Taxonomy" id="987040"/>
    <lineage>
        <taxon>Bacteria</taxon>
        <taxon>Bacillati</taxon>
        <taxon>Cyanobacteriota</taxon>
        <taxon>Cyanophyceae</taxon>
        <taxon>Nostocales</taxon>
        <taxon>Calotrichaceae</taxon>
        <taxon>Brunnivagina</taxon>
    </lineage>
</organism>
<dbReference type="AlphaFoldDB" id="A0A2A2TGY6"/>
<dbReference type="RefSeq" id="WP_095722698.1">
    <property type="nucleotide sequence ID" value="NZ_NTFS01000180.1"/>
</dbReference>
<sequence length="173" mass="19585">MQETLVQQSPESSHSLPVLYKKDNSQSADYNPIQGAIQLWATLSDKNTAVVYQQASSKTWQIFKQAIAVVLFLFALLIALIIWVLGIAFQSGQYFRNWLEIKQPNLDEIVSTLFKYLLLPLERAYQLSASFIKEYLGWEIKFDPLRGKSPATKLEETNAFATVSSESSSTKDV</sequence>
<keyword evidence="1" id="KW-1133">Transmembrane helix</keyword>
<proteinExistence type="predicted"/>
<comment type="caution">
    <text evidence="2">The sequence shown here is derived from an EMBL/GenBank/DDBJ whole genome shotgun (WGS) entry which is preliminary data.</text>
</comment>
<accession>A0A2A2TGY6</accession>
<dbReference type="Proteomes" id="UP000218238">
    <property type="component" value="Unassembled WGS sequence"/>
</dbReference>
<gene>
    <name evidence="2" type="ORF">CK510_16280</name>
</gene>
<protein>
    <submittedName>
        <fullName evidence="2">Uncharacterized protein</fullName>
    </submittedName>
</protein>
<evidence type="ECO:0000256" key="1">
    <source>
        <dbReference type="SAM" id="Phobius"/>
    </source>
</evidence>